<dbReference type="GO" id="GO:1901359">
    <property type="term" value="F:tungstate binding"/>
    <property type="evidence" value="ECO:0007669"/>
    <property type="project" value="InterPro"/>
</dbReference>
<dbReference type="GO" id="GO:0015689">
    <property type="term" value="P:molybdate ion transport"/>
    <property type="evidence" value="ECO:0007669"/>
    <property type="project" value="TreeGrafter"/>
</dbReference>
<dbReference type="InterPro" id="IPR050682">
    <property type="entry name" value="ModA/WtpA"/>
</dbReference>
<dbReference type="PANTHER" id="PTHR30632:SF16">
    <property type="entry name" value="MOLYBDATE_TUNGSTATE-BINDING PROTEIN WTPA"/>
    <property type="match status" value="1"/>
</dbReference>
<dbReference type="Pfam" id="PF13531">
    <property type="entry name" value="SBP_bac_11"/>
    <property type="match status" value="1"/>
</dbReference>
<evidence type="ECO:0000256" key="1">
    <source>
        <dbReference type="ARBA" id="ARBA00009438"/>
    </source>
</evidence>
<dbReference type="SUPFAM" id="SSF53850">
    <property type="entry name" value="Periplasmic binding protein-like II"/>
    <property type="match status" value="1"/>
</dbReference>
<dbReference type="GeneID" id="74307920"/>
<evidence type="ECO:0000313" key="3">
    <source>
        <dbReference type="EMBL" id="UUX91589.1"/>
    </source>
</evidence>
<evidence type="ECO:0000313" key="4">
    <source>
        <dbReference type="Proteomes" id="UP001060368"/>
    </source>
</evidence>
<sequence length="362" mass="38708">MGFFLVAALICATVMMCGCTGTGDNTPAATPTEASTAQATEQPTAAQSASEKTTLKVFHAGSLASPMEQMEAAYEAECPDVDVQLYAGGSTKLAKEIVELGKVADVYASADYSLIPGLMVPDYADWYVTFAKNRMVLCYTDKSKYADEVTADNWYEILGKDDVAWAFSDPNLDPCGYRSLMVIQLAELNYNDEMIFDNLVGVRSGISHTFDDGVSTIHAKDPAPVYPLSIDEKSVNLIAGLEAGNLDYAWEYMSVAEQNADSGVKYIELPEAIDLSSIDYADIYAKVQVETAGGMMKGKPIVYGVTVPTTADQPENGDKFVAMLIGETGQKIMADAGQPPIVPATGFLDIPSSLSALAEMSS</sequence>
<name>A0A9E7TJ73_9EURY</name>
<dbReference type="PANTHER" id="PTHR30632">
    <property type="entry name" value="MOLYBDATE-BINDING PERIPLASMIC PROTEIN"/>
    <property type="match status" value="1"/>
</dbReference>
<dbReference type="NCBIfam" id="NF003196">
    <property type="entry name" value="PRK04168.1"/>
    <property type="match status" value="1"/>
</dbReference>
<comment type="similarity">
    <text evidence="1">Belongs to the bacterial solute-binding protein 1 family. WtpA subfamily.</text>
</comment>
<proteinExistence type="inferred from homology"/>
<dbReference type="NCBIfam" id="TIGR03730">
    <property type="entry name" value="tungstate_WtpA"/>
    <property type="match status" value="1"/>
</dbReference>
<keyword evidence="4" id="KW-1185">Reference proteome</keyword>
<dbReference type="EMBL" id="CP096115">
    <property type="protein sequence ID" value="UUX91589.1"/>
    <property type="molecule type" value="Genomic_DNA"/>
</dbReference>
<gene>
    <name evidence="3" type="primary">wtpA</name>
    <name evidence="3" type="ORF">L6E24_09420</name>
</gene>
<dbReference type="KEGG" id="mend:L6E24_09420"/>
<protein>
    <submittedName>
        <fullName evidence="3">Tungstate ABC transporter substrate-binding protein WtpA</fullName>
    </submittedName>
</protein>
<organism evidence="3 4">
    <name type="scientific">Methanoplanus endosymbiosus</name>
    <dbReference type="NCBI Taxonomy" id="33865"/>
    <lineage>
        <taxon>Archaea</taxon>
        <taxon>Methanobacteriati</taxon>
        <taxon>Methanobacteriota</taxon>
        <taxon>Stenosarchaea group</taxon>
        <taxon>Methanomicrobia</taxon>
        <taxon>Methanomicrobiales</taxon>
        <taxon>Methanomicrobiaceae</taxon>
        <taxon>Methanoplanus</taxon>
    </lineage>
</organism>
<accession>A0A9E7TJ73</accession>
<dbReference type="CDD" id="cd13540">
    <property type="entry name" value="PBP2_ModA_WtpA"/>
    <property type="match status" value="1"/>
</dbReference>
<dbReference type="AlphaFoldDB" id="A0A9E7TJ73"/>
<evidence type="ECO:0000256" key="2">
    <source>
        <dbReference type="SAM" id="MobiDB-lite"/>
    </source>
</evidence>
<dbReference type="RefSeq" id="WP_257741741.1">
    <property type="nucleotide sequence ID" value="NZ_CP096115.1"/>
</dbReference>
<dbReference type="Gene3D" id="3.40.190.10">
    <property type="entry name" value="Periplasmic binding protein-like II"/>
    <property type="match status" value="2"/>
</dbReference>
<dbReference type="GO" id="GO:0030973">
    <property type="term" value="F:molybdate ion binding"/>
    <property type="evidence" value="ECO:0007669"/>
    <property type="project" value="TreeGrafter"/>
</dbReference>
<dbReference type="Proteomes" id="UP001060368">
    <property type="component" value="Chromosome"/>
</dbReference>
<dbReference type="InterPro" id="IPR022498">
    <property type="entry name" value="ABC_trnspt_W-bd_WtpA"/>
</dbReference>
<reference evidence="3" key="1">
    <citation type="submission" date="2022-04" db="EMBL/GenBank/DDBJ databases">
        <title>Complete genome of Methanoplanus endosymbiosus DSM 3599.</title>
        <authorList>
            <person name="Chen S.-C."/>
            <person name="You Y.-T."/>
            <person name="Zhou Y.-Z."/>
            <person name="Lai M.-C."/>
        </authorList>
    </citation>
    <scope>NUCLEOTIDE SEQUENCE</scope>
    <source>
        <strain evidence="3">DSM 3599</strain>
    </source>
</reference>
<feature type="region of interest" description="Disordered" evidence="2">
    <location>
        <begin position="27"/>
        <end position="48"/>
    </location>
</feature>